<reference evidence="6 7" key="1">
    <citation type="journal article" date="2022" name="Genome Biol. Evol.">
        <title>Host diet, physiology and behaviors set the stage for Lachnospiraceae cladogenesis.</title>
        <authorList>
            <person name="Vera-Ponce De Leon A."/>
            <person name="Schneider M."/>
            <person name="Jahnes B.C."/>
            <person name="Sadowski V."/>
            <person name="Camuy-Velez L.A."/>
            <person name="Duan J."/>
            <person name="Sabree Z.L."/>
        </authorList>
    </citation>
    <scope>NUCLEOTIDE SEQUENCE [LARGE SCALE GENOMIC DNA]</scope>
    <source>
        <strain evidence="6 7">PAL227</strain>
    </source>
</reference>
<evidence type="ECO:0000256" key="4">
    <source>
        <dbReference type="SAM" id="Phobius"/>
    </source>
</evidence>
<dbReference type="PANTHER" id="PTHR46847">
    <property type="entry name" value="D-ALLOSE-BINDING PERIPLASMIC PROTEIN-RELATED"/>
    <property type="match status" value="1"/>
</dbReference>
<sequence length="337" mass="37035">MQMKRFYILVAAVILIVGVLVGSYIAQDRLVKKTDTSGSKEETYTYHVAMLVNDRRDVFWQSVYQYAKEAGRNQDIYVEDFGARMGEKYSREELLEMAIAAEVDGIIIEANNSPEMVALIDEATAKDITVITVSSDATGSKRQSFVSVNDYALGEMYGNQVAALKGSATGKVTVLLAADGGNTGPDVIFSGINKAIEASGEKFQLNSLMAGETGEFESEEKIRQLLRDGDTRPDVLVCLSAVDTISAYQCVVDYNLVGKVKIVGSYDTPRILEGVEKGIIQSTIVVSAQEMGNKAIQGMSDYLTKEYTSEYMSVESKLITRENVTDYLKEQEEQGEK</sequence>
<dbReference type="InterPro" id="IPR025997">
    <property type="entry name" value="SBP_2_dom"/>
</dbReference>
<comment type="subcellular location">
    <subcellularLocation>
        <location evidence="1">Cell envelope</location>
    </subcellularLocation>
</comment>
<protein>
    <submittedName>
        <fullName evidence="6">Substrate-binding domain-containing protein</fullName>
    </submittedName>
</protein>
<keyword evidence="3" id="KW-0732">Signal</keyword>
<proteinExistence type="inferred from homology"/>
<evidence type="ECO:0000313" key="6">
    <source>
        <dbReference type="EMBL" id="MCP1108998.1"/>
    </source>
</evidence>
<comment type="caution">
    <text evidence="6">The sequence shown here is derived from an EMBL/GenBank/DDBJ whole genome shotgun (WGS) entry which is preliminary data.</text>
</comment>
<dbReference type="Pfam" id="PF13407">
    <property type="entry name" value="Peripla_BP_4"/>
    <property type="match status" value="1"/>
</dbReference>
<keyword evidence="4" id="KW-1133">Transmembrane helix</keyword>
<name>A0ABT1EE74_9FIRM</name>
<dbReference type="Proteomes" id="UP001523565">
    <property type="component" value="Unassembled WGS sequence"/>
</dbReference>
<keyword evidence="4" id="KW-0812">Transmembrane</keyword>
<accession>A0ABT1EE74</accession>
<dbReference type="SUPFAM" id="SSF53822">
    <property type="entry name" value="Periplasmic binding protein-like I"/>
    <property type="match status" value="1"/>
</dbReference>
<dbReference type="InterPro" id="IPR028082">
    <property type="entry name" value="Peripla_BP_I"/>
</dbReference>
<evidence type="ECO:0000256" key="3">
    <source>
        <dbReference type="ARBA" id="ARBA00022729"/>
    </source>
</evidence>
<dbReference type="EMBL" id="JAMZFV010000001">
    <property type="protein sequence ID" value="MCP1108998.1"/>
    <property type="molecule type" value="Genomic_DNA"/>
</dbReference>
<comment type="similarity">
    <text evidence="2">Belongs to the bacterial solute-binding protein 2 family.</text>
</comment>
<evidence type="ECO:0000313" key="7">
    <source>
        <dbReference type="Proteomes" id="UP001523565"/>
    </source>
</evidence>
<evidence type="ECO:0000256" key="2">
    <source>
        <dbReference type="ARBA" id="ARBA00007639"/>
    </source>
</evidence>
<dbReference type="Gene3D" id="3.40.50.2300">
    <property type="match status" value="2"/>
</dbReference>
<gene>
    <name evidence="6" type="ORF">NK118_01875</name>
</gene>
<keyword evidence="7" id="KW-1185">Reference proteome</keyword>
<evidence type="ECO:0000259" key="5">
    <source>
        <dbReference type="Pfam" id="PF13407"/>
    </source>
</evidence>
<dbReference type="RefSeq" id="WP_262067900.1">
    <property type="nucleotide sequence ID" value="NZ_JAMXOC010000001.1"/>
</dbReference>
<feature type="domain" description="Periplasmic binding protein" evidence="5">
    <location>
        <begin position="48"/>
        <end position="305"/>
    </location>
</feature>
<keyword evidence="4" id="KW-0472">Membrane</keyword>
<dbReference type="PANTHER" id="PTHR46847:SF1">
    <property type="entry name" value="D-ALLOSE-BINDING PERIPLASMIC PROTEIN-RELATED"/>
    <property type="match status" value="1"/>
</dbReference>
<organism evidence="6 7">
    <name type="scientific">Ohessyouella blattaphilus</name>
    <dbReference type="NCBI Taxonomy" id="2949333"/>
    <lineage>
        <taxon>Bacteria</taxon>
        <taxon>Bacillati</taxon>
        <taxon>Bacillota</taxon>
        <taxon>Clostridia</taxon>
        <taxon>Lachnospirales</taxon>
        <taxon>Lachnospiraceae</taxon>
        <taxon>Ohessyouella</taxon>
    </lineage>
</organism>
<evidence type="ECO:0000256" key="1">
    <source>
        <dbReference type="ARBA" id="ARBA00004196"/>
    </source>
</evidence>
<feature type="transmembrane region" description="Helical" evidence="4">
    <location>
        <begin position="6"/>
        <end position="26"/>
    </location>
</feature>